<keyword evidence="6" id="KW-1185">Reference proteome</keyword>
<dbReference type="Pfam" id="PF00303">
    <property type="entry name" value="Thymidylat_synt"/>
    <property type="match status" value="1"/>
</dbReference>
<dbReference type="SUPFAM" id="SSF55831">
    <property type="entry name" value="Thymidylate synthase/dCMP hydroxymethylase"/>
    <property type="match status" value="1"/>
</dbReference>
<organism evidence="5 6">
    <name type="scientific">Citrobacter phage Moon</name>
    <dbReference type="NCBI Taxonomy" id="1540095"/>
    <lineage>
        <taxon>Viruses</taxon>
        <taxon>Duplodnaviria</taxon>
        <taxon>Heunggongvirae</taxon>
        <taxon>Uroviricota</taxon>
        <taxon>Caudoviricetes</taxon>
        <taxon>Pantevenvirales</taxon>
        <taxon>Straboviridae</taxon>
        <taxon>Tevenvirinae</taxon>
        <taxon>Moonvirus</taxon>
        <taxon>Moonvirus moon</taxon>
    </lineage>
</organism>
<dbReference type="RefSeq" id="YP_009146479.1">
    <property type="nucleotide sequence ID" value="NC_027331.1"/>
</dbReference>
<dbReference type="InterPro" id="IPR014619">
    <property type="entry name" value="Deoxycytidylate_hydroxyMease"/>
</dbReference>
<dbReference type="GO" id="GO:0008168">
    <property type="term" value="F:methyltransferase activity"/>
    <property type="evidence" value="ECO:0007669"/>
    <property type="project" value="UniProtKB-KW"/>
</dbReference>
<evidence type="ECO:0000256" key="3">
    <source>
        <dbReference type="PIRSR" id="PIRSR036750-1"/>
    </source>
</evidence>
<proteinExistence type="inferred from homology"/>
<evidence type="ECO:0000313" key="5">
    <source>
        <dbReference type="EMBL" id="AIX12017.1"/>
    </source>
</evidence>
<protein>
    <submittedName>
        <fullName evidence="5">dCMP hydroxymethylase</fullName>
    </submittedName>
</protein>
<name>A0A0A0YQN4_9CAUD</name>
<dbReference type="InterPro" id="IPR023451">
    <property type="entry name" value="Thymidate_synth/dCMP_Mease_dom"/>
</dbReference>
<dbReference type="Proteomes" id="UP000030323">
    <property type="component" value="Segment"/>
</dbReference>
<dbReference type="GO" id="GO:0032259">
    <property type="term" value="P:methylation"/>
    <property type="evidence" value="ECO:0007669"/>
    <property type="project" value="UniProtKB-KW"/>
</dbReference>
<gene>
    <name evidence="5" type="ORF">CPT_Moon46</name>
</gene>
<sequence>MIVTPLTVEDIRQELCYALKNEKFVIDKTGAKTIEIIGASFIADEELIFGAVNDEYVERELEWYKSQSLFVKDIPGGTPAIWEQVSSKNGEINSNYGWAIWSDDNCSQYSMCLGELGNNPDTRRAIMIYTRPSMQFDYNRDGMSDFMCTNTVQYLIRDKRIHAIVSMRSNDVVFGFRNDYAWQKYVLDKLVADLNEGDSSREYKAGDIIWNAGSLHVYERHFYLVDHYLKTGKSHVLKKDYKGEWK</sequence>
<dbReference type="InterPro" id="IPR036926">
    <property type="entry name" value="Thymidate_synth/dCMP_Mease_sf"/>
</dbReference>
<keyword evidence="5" id="KW-0489">Methyltransferase</keyword>
<dbReference type="PIRSF" id="PIRSF036750">
    <property type="entry name" value="dCMP_HMase"/>
    <property type="match status" value="1"/>
</dbReference>
<dbReference type="KEGG" id="vg:24721645"/>
<evidence type="ECO:0000256" key="2">
    <source>
        <dbReference type="ARBA" id="ARBA00022679"/>
    </source>
</evidence>
<reference evidence="5 6" key="1">
    <citation type="journal article" date="2015" name="Genome Announc.">
        <title>Complete Genome Sequence of Citrobacter freundii Myophage Moon.</title>
        <authorList>
            <person name="Edwards G.B."/>
            <person name="Luna A.J."/>
            <person name="Hernandez A.C."/>
            <person name="Kuty Everett G.F."/>
        </authorList>
    </citation>
    <scope>NUCLEOTIDE SEQUENCE [LARGE SCALE GENOMIC DNA]</scope>
</reference>
<feature type="domain" description="Thymidylate synthase/dCMP hydroxymethylase" evidence="4">
    <location>
        <begin position="27"/>
        <end position="231"/>
    </location>
</feature>
<dbReference type="EMBL" id="KM236240">
    <property type="protein sequence ID" value="AIX12017.1"/>
    <property type="molecule type" value="Genomic_DNA"/>
</dbReference>
<accession>A0A0A0YQN4</accession>
<dbReference type="GO" id="GO:0047153">
    <property type="term" value="F:deoxycytidylate 5-hydroxymethyltransferase activity"/>
    <property type="evidence" value="ECO:0007669"/>
    <property type="project" value="InterPro"/>
</dbReference>
<keyword evidence="2" id="KW-0808">Transferase</keyword>
<evidence type="ECO:0000259" key="4">
    <source>
        <dbReference type="Pfam" id="PF00303"/>
    </source>
</evidence>
<evidence type="ECO:0000256" key="1">
    <source>
        <dbReference type="ARBA" id="ARBA00009972"/>
    </source>
</evidence>
<evidence type="ECO:0000313" key="6">
    <source>
        <dbReference type="Proteomes" id="UP000030323"/>
    </source>
</evidence>
<dbReference type="GeneID" id="24721645"/>
<feature type="active site" evidence="3">
    <location>
        <position position="148"/>
    </location>
</feature>
<dbReference type="Gene3D" id="3.30.572.10">
    <property type="entry name" value="Thymidylate synthase/dCMP hydroxymethylase domain"/>
    <property type="match status" value="1"/>
</dbReference>
<comment type="similarity">
    <text evidence="1">Belongs to the thymidylate synthase family.</text>
</comment>